<dbReference type="InterPro" id="IPR013784">
    <property type="entry name" value="Carb-bd-like_fold"/>
</dbReference>
<sequence>MKFRPALLIPAVGALVAGLLVASPAEAVGSQVITGTVAGPGGAGNVGPVRVELISVDRGGNTRVVRFVNNIPDGGAYSFRVPLNGKKKTNKLSRPYRLRIVAAPSSGEARSWYWRGRTGAPTTGGRHLRDATAITATKSAPFRADFRYSSIGGTAPNGTRLTVTAAPPTYSGGNDARRELDIPGCANTYATTQVTGGSYRVDFLPFSPGDKRFMVAARLGTDERWNNSFGSCFDVQDYRYSRSNMIALDQGGTNYPVSVGASGNQLTVRGTFKGFKATPQGDRWVTLREASPRVPILDSPIVAEKQAASSTGSTTFYNVAPGRYYVELGRRTGCADWYASRYTNNNTYFKGLDRGSERWKTFPYLSKLSGGENSGLEGIARRVQPNPATSAAQGRKPAGGKGWMYRKHCKALGAGAIKVVEIGSPGSGEKRTSLVSKRGGVVKGHVSRAPGRTNKEMMVTLSSTDGKRVLRTDLTDGAGNFYVAGLAPGRYKVTVNADSWRGIGRTFKGRHFVTVKSGRTRNAGNLRFGD</sequence>
<dbReference type="OrthoDB" id="3739336at2"/>
<dbReference type="EMBL" id="SDPP02000003">
    <property type="protein sequence ID" value="KAA1376433.1"/>
    <property type="molecule type" value="Genomic_DNA"/>
</dbReference>
<comment type="caution">
    <text evidence="2">The sequence shown here is derived from an EMBL/GenBank/DDBJ whole genome shotgun (WGS) entry which is preliminary data.</text>
</comment>
<feature type="chain" id="PRO_5024840209" evidence="1">
    <location>
        <begin position="28"/>
        <end position="530"/>
    </location>
</feature>
<organism evidence="2 3">
    <name type="scientific">Aeromicrobium fastidiosum</name>
    <dbReference type="NCBI Taxonomy" id="52699"/>
    <lineage>
        <taxon>Bacteria</taxon>
        <taxon>Bacillati</taxon>
        <taxon>Actinomycetota</taxon>
        <taxon>Actinomycetes</taxon>
        <taxon>Propionibacteriales</taxon>
        <taxon>Nocardioidaceae</taxon>
        <taxon>Aeromicrobium</taxon>
    </lineage>
</organism>
<evidence type="ECO:0000313" key="3">
    <source>
        <dbReference type="Proteomes" id="UP001515100"/>
    </source>
</evidence>
<evidence type="ECO:0000313" key="2">
    <source>
        <dbReference type="EMBL" id="KAA1376433.1"/>
    </source>
</evidence>
<dbReference type="SUPFAM" id="SSF49452">
    <property type="entry name" value="Starch-binding domain-like"/>
    <property type="match status" value="1"/>
</dbReference>
<keyword evidence="1" id="KW-0732">Signal</keyword>
<dbReference type="Gene3D" id="2.60.40.1120">
    <property type="entry name" value="Carboxypeptidase-like, regulatory domain"/>
    <property type="match status" value="1"/>
</dbReference>
<proteinExistence type="predicted"/>
<dbReference type="GO" id="GO:0030246">
    <property type="term" value="F:carbohydrate binding"/>
    <property type="evidence" value="ECO:0007669"/>
    <property type="project" value="InterPro"/>
</dbReference>
<protein>
    <submittedName>
        <fullName evidence="2">Carboxypeptidase regulatory-like domain-containing protein</fullName>
    </submittedName>
</protein>
<dbReference type="Proteomes" id="UP001515100">
    <property type="component" value="Unassembled WGS sequence"/>
</dbReference>
<dbReference type="AlphaFoldDB" id="A0A641AM04"/>
<evidence type="ECO:0000256" key="1">
    <source>
        <dbReference type="SAM" id="SignalP"/>
    </source>
</evidence>
<feature type="signal peptide" evidence="1">
    <location>
        <begin position="1"/>
        <end position="27"/>
    </location>
</feature>
<keyword evidence="3" id="KW-1185">Reference proteome</keyword>
<reference evidence="2" key="1">
    <citation type="submission" date="2019-09" db="EMBL/GenBank/DDBJ databases">
        <authorList>
            <person name="Li J."/>
        </authorList>
    </citation>
    <scope>NUCLEOTIDE SEQUENCE [LARGE SCALE GENOMIC DNA]</scope>
    <source>
        <strain evidence="2">NRBC 14897</strain>
    </source>
</reference>
<accession>A0A641AM04</accession>
<gene>
    <name evidence="2" type="ORF">ESP62_013480</name>
</gene>
<dbReference type="RefSeq" id="WP_129184488.1">
    <property type="nucleotide sequence ID" value="NZ_JAGIOG010000001.1"/>
</dbReference>
<name>A0A641AM04_9ACTN</name>